<keyword evidence="2" id="KW-0964">Secreted</keyword>
<dbReference type="SMART" id="SM00912">
    <property type="entry name" value="Haemagg_act"/>
    <property type="match status" value="1"/>
</dbReference>
<name>A0A6S7A5D9_9BURK</name>
<dbReference type="EMBL" id="CADIJQ010000005">
    <property type="protein sequence ID" value="CAB3714195.1"/>
    <property type="molecule type" value="Genomic_DNA"/>
</dbReference>
<organism evidence="6 7">
    <name type="scientific">Achromobacter kerstersii</name>
    <dbReference type="NCBI Taxonomy" id="1353890"/>
    <lineage>
        <taxon>Bacteria</taxon>
        <taxon>Pseudomonadati</taxon>
        <taxon>Pseudomonadota</taxon>
        <taxon>Betaproteobacteria</taxon>
        <taxon>Burkholderiales</taxon>
        <taxon>Alcaligenaceae</taxon>
        <taxon>Achromobacter</taxon>
    </lineage>
</organism>
<dbReference type="InterPro" id="IPR050909">
    <property type="entry name" value="Bact_Autotransporter_VF"/>
</dbReference>
<evidence type="ECO:0000256" key="1">
    <source>
        <dbReference type="ARBA" id="ARBA00004613"/>
    </source>
</evidence>
<dbReference type="AlphaFoldDB" id="A0A6S7A5D9"/>
<dbReference type="Gene3D" id="2.160.20.110">
    <property type="match status" value="2"/>
</dbReference>
<evidence type="ECO:0000259" key="5">
    <source>
        <dbReference type="SMART" id="SM00912"/>
    </source>
</evidence>
<keyword evidence="7" id="KW-1185">Reference proteome</keyword>
<dbReference type="Proteomes" id="UP000494269">
    <property type="component" value="Unassembled WGS sequence"/>
</dbReference>
<dbReference type="RefSeq" id="WP_175170392.1">
    <property type="nucleotide sequence ID" value="NZ_CADIJQ010000005.1"/>
</dbReference>
<dbReference type="PANTHER" id="PTHR12338:SF8">
    <property type="entry name" value="HEME_HEMOPEXIN-BINDING PROTEIN"/>
    <property type="match status" value="1"/>
</dbReference>
<dbReference type="NCBIfam" id="TIGR01901">
    <property type="entry name" value="adhes_NPXG"/>
    <property type="match status" value="1"/>
</dbReference>
<dbReference type="Pfam" id="PF05860">
    <property type="entry name" value="TPS"/>
    <property type="match status" value="1"/>
</dbReference>
<dbReference type="InterPro" id="IPR011493">
    <property type="entry name" value="GLUG"/>
</dbReference>
<evidence type="ECO:0000313" key="6">
    <source>
        <dbReference type="EMBL" id="CAB3714195.1"/>
    </source>
</evidence>
<dbReference type="SUPFAM" id="SSF51126">
    <property type="entry name" value="Pectin lyase-like"/>
    <property type="match status" value="1"/>
</dbReference>
<keyword evidence="3" id="KW-0732">Signal</keyword>
<gene>
    <name evidence="6" type="ORF">LMG3441_03315</name>
</gene>
<evidence type="ECO:0000256" key="2">
    <source>
        <dbReference type="ARBA" id="ARBA00022525"/>
    </source>
</evidence>
<feature type="region of interest" description="Disordered" evidence="4">
    <location>
        <begin position="908"/>
        <end position="936"/>
    </location>
</feature>
<reference evidence="6 7" key="1">
    <citation type="submission" date="2020-04" db="EMBL/GenBank/DDBJ databases">
        <authorList>
            <person name="De Canck E."/>
        </authorList>
    </citation>
    <scope>NUCLEOTIDE SEQUENCE [LARGE SCALE GENOMIC DNA]</scope>
    <source>
        <strain evidence="6 7">LMG 3441</strain>
    </source>
</reference>
<accession>A0A6S7A5D9</accession>
<dbReference type="PROSITE" id="PS51257">
    <property type="entry name" value="PROKAR_LIPOPROTEIN"/>
    <property type="match status" value="1"/>
</dbReference>
<evidence type="ECO:0000256" key="3">
    <source>
        <dbReference type="ARBA" id="ARBA00022729"/>
    </source>
</evidence>
<dbReference type="Gene3D" id="2.160.20.10">
    <property type="entry name" value="Single-stranded right-handed beta-helix, Pectin lyase-like"/>
    <property type="match status" value="1"/>
</dbReference>
<dbReference type="PANTHER" id="PTHR12338">
    <property type="entry name" value="AUTOTRANSPORTER"/>
    <property type="match status" value="1"/>
</dbReference>
<evidence type="ECO:0000313" key="7">
    <source>
        <dbReference type="Proteomes" id="UP000494269"/>
    </source>
</evidence>
<proteinExistence type="predicted"/>
<dbReference type="Pfam" id="PF07581">
    <property type="entry name" value="Glug"/>
    <property type="match status" value="2"/>
</dbReference>
<dbReference type="InterPro" id="IPR008638">
    <property type="entry name" value="FhaB/CdiA-like_TPS"/>
</dbReference>
<dbReference type="InterPro" id="IPR011050">
    <property type="entry name" value="Pectin_lyase_fold/virulence"/>
</dbReference>
<dbReference type="InterPro" id="IPR012334">
    <property type="entry name" value="Pectin_lyas_fold"/>
</dbReference>
<sequence>MNHRRRVSENKAERRERRALRKLIVLLGGVSSCALLLAGSAYAQNLPVGGKITSGQGSISEPNRLSKKIQQTSSKLSIDWNSFHIASGSRVDFQQPDANAIALNRVAGTEGSKIMGQLNANGRVFIINANGVLFGKTAKVDVGGLVASTLNLSNEDLQEGRFRFVGDGRATPAGVINEGVLIAADGGTIALLGGQVENKGVIRAKQGAIALASGQRITLGLSDDGLLNVEIDQAELNALVSNHNALTAQGGQVTLHARASNAVAHAVVNNQGLIEAQTLNGRSGKIVLDGGAQGAVVAAGTLDSSAFSGNAGDITVQGQRVDVRGNLLATAGSQGDGGNVLVQGRQVQMEASAQADTRAALGNGGWLTLEADQISVTTQEVPLVSGISGEHLSRQLSKNNIALTSTQGDLRVLEEIAWDADTTLSLDAKKSVRLNANVEASGDKAGFVMNHGADADYIFGKDVTVTLPGSQASLRINGQDYQLIRNVHELQAIENNLSGAYALANAIDAHETGSWNARGGFRPIGGDYSSSTQRFEGVLTGMGHAVDSLKIKADSSNPTGHVGLFSNSHGVLRNIGLRQLSISVNQPGRHNVAGGLVGVNGGVVKYAYAWGEIRTTQSNDSLGGLVGVNYGDVLNSHSRGGVLGVAGGGASVGELGGLVGSNQGRIAHAYSTTVIRAGVSVAGGLVGKNEKNGSIEYAYATGGANGEFYTGGLVGANYGSISNSHAMGLIASAYQTGGLVGLNGWTGTITDSRASGHVVARSYFSGVGGLVGENNGLILRGHASGDITGSGDNAVGGLVGRNRGGIIRQSSATGSAIAGSHSPGHPTGSVGGLVGTNASANGRTALIIDSYASGNAVGRDDQDAVGGLVGMNTGVIERSASSGSAYGRGILGSLVGWNLHPDAYRTESEIRQSQGSGTVNGDDGRQVGLDQGKFEW</sequence>
<feature type="domain" description="Filamentous haemagglutinin FhaB/tRNA nuclease CdiA-like TPS" evidence="5">
    <location>
        <begin position="43"/>
        <end position="156"/>
    </location>
</feature>
<comment type="subcellular location">
    <subcellularLocation>
        <location evidence="1">Secreted</location>
    </subcellularLocation>
</comment>
<protein>
    <recommendedName>
        <fullName evidence="5">Filamentous haemagglutinin FhaB/tRNA nuclease CdiA-like TPS domain-containing protein</fullName>
    </recommendedName>
</protein>
<dbReference type="GO" id="GO:0005576">
    <property type="term" value="C:extracellular region"/>
    <property type="evidence" value="ECO:0007669"/>
    <property type="project" value="UniProtKB-SubCell"/>
</dbReference>
<evidence type="ECO:0000256" key="4">
    <source>
        <dbReference type="SAM" id="MobiDB-lite"/>
    </source>
</evidence>